<keyword evidence="2" id="KW-1133">Transmembrane helix</keyword>
<dbReference type="OrthoDB" id="2139099at2759"/>
<organism evidence="3 4">
    <name type="scientific">Gonapodya prolifera (strain JEL478)</name>
    <name type="common">Monoblepharis prolifera</name>
    <dbReference type="NCBI Taxonomy" id="1344416"/>
    <lineage>
        <taxon>Eukaryota</taxon>
        <taxon>Fungi</taxon>
        <taxon>Fungi incertae sedis</taxon>
        <taxon>Chytridiomycota</taxon>
        <taxon>Chytridiomycota incertae sedis</taxon>
        <taxon>Monoblepharidomycetes</taxon>
        <taxon>Monoblepharidales</taxon>
        <taxon>Gonapodyaceae</taxon>
        <taxon>Gonapodya</taxon>
    </lineage>
</organism>
<name>A0A139A358_GONPJ</name>
<dbReference type="PANTHER" id="PTHR35040:SF9">
    <property type="entry name" value="4-LIKE CELL SURFACE PROTEIN, PUTATIVE (AFU_ORTHOLOGUE AFUA_4G14080)-RELATED"/>
    <property type="match status" value="1"/>
</dbReference>
<sequence length="481" mass="50096">MESHSTLDVPSWHSKTGRIAPETSSTKHPSVQRLKRHNGGGVSVIHPRETLPPSRRPIHIALSALGALLLVAGAITTGIVVSKNKAQSASAADNVNLGQVNAQELWAKKPSGAGSNQVPVTSPTPVANALAQSGLGVNLLSPTRTCDSIYAAYTSGVTMTTQDFSDWSSWLCNTWYPSGIGSQTLLPNVQAQAATVPVPAPSPATRTCDTIYSAFTSGVSMTAQDFSDWTSWACNTWYPSGISSADGNVRAQGAITSPSTNLLVPLYMYPDSVNWPALVAAKRRNPSVPITAIFNPGSGPGSVQDSTFVSAIATLRSTGITLLGYVPTTYGARAISDIQADISKYAQWYQPDGIFFDEMASVSGFESYYATIASSARSAGMPLTIGNPGTGIQASYNGILSAVIIYEGAGLPSATGLPSWTSSASKNSLGVVSYAVSFLDAAAVKSVTNRVGYFFATGDDGANPYDSLPSYLDSLVAALAG</sequence>
<keyword evidence="2" id="KW-0812">Transmembrane</keyword>
<evidence type="ECO:0000313" key="4">
    <source>
        <dbReference type="Proteomes" id="UP000070544"/>
    </source>
</evidence>
<keyword evidence="2" id="KW-0472">Membrane</keyword>
<dbReference type="AlphaFoldDB" id="A0A139A358"/>
<dbReference type="Proteomes" id="UP000070544">
    <property type="component" value="Unassembled WGS sequence"/>
</dbReference>
<evidence type="ECO:0000256" key="1">
    <source>
        <dbReference type="SAM" id="MobiDB-lite"/>
    </source>
</evidence>
<dbReference type="Pfam" id="PF12138">
    <property type="entry name" value="Spherulin4"/>
    <property type="match status" value="1"/>
</dbReference>
<gene>
    <name evidence="3" type="ORF">M427DRAFT_138347</name>
</gene>
<proteinExistence type="predicted"/>
<reference evidence="3 4" key="1">
    <citation type="journal article" date="2015" name="Genome Biol. Evol.">
        <title>Phylogenomic analyses indicate that early fungi evolved digesting cell walls of algal ancestors of land plants.</title>
        <authorList>
            <person name="Chang Y."/>
            <person name="Wang S."/>
            <person name="Sekimoto S."/>
            <person name="Aerts A.L."/>
            <person name="Choi C."/>
            <person name="Clum A."/>
            <person name="LaButti K.M."/>
            <person name="Lindquist E.A."/>
            <person name="Yee Ngan C."/>
            <person name="Ohm R.A."/>
            <person name="Salamov A.A."/>
            <person name="Grigoriev I.V."/>
            <person name="Spatafora J.W."/>
            <person name="Berbee M.L."/>
        </authorList>
    </citation>
    <scope>NUCLEOTIDE SEQUENCE [LARGE SCALE GENOMIC DNA]</scope>
    <source>
        <strain evidence="3 4">JEL478</strain>
    </source>
</reference>
<evidence type="ECO:0000313" key="3">
    <source>
        <dbReference type="EMBL" id="KXS11246.1"/>
    </source>
</evidence>
<dbReference type="PANTHER" id="PTHR35040">
    <property type="match status" value="1"/>
</dbReference>
<keyword evidence="4" id="KW-1185">Reference proteome</keyword>
<protein>
    <submittedName>
        <fullName evidence="3">Uncharacterized protein</fullName>
    </submittedName>
</protein>
<dbReference type="EMBL" id="KQ965804">
    <property type="protein sequence ID" value="KXS11246.1"/>
    <property type="molecule type" value="Genomic_DNA"/>
</dbReference>
<feature type="transmembrane region" description="Helical" evidence="2">
    <location>
        <begin position="58"/>
        <end position="81"/>
    </location>
</feature>
<feature type="region of interest" description="Disordered" evidence="1">
    <location>
        <begin position="1"/>
        <end position="51"/>
    </location>
</feature>
<evidence type="ECO:0000256" key="2">
    <source>
        <dbReference type="SAM" id="Phobius"/>
    </source>
</evidence>
<dbReference type="InterPro" id="IPR021986">
    <property type="entry name" value="Spherulin4"/>
</dbReference>
<accession>A0A139A358</accession>